<feature type="chain" id="PRO_5005536477" description="Neurotransmitter-gated ion-channel ligand-binding domain-containing protein" evidence="4">
    <location>
        <begin position="20"/>
        <end position="469"/>
    </location>
</feature>
<accession>A0A0L0CGB8</accession>
<feature type="signal peptide" evidence="4">
    <location>
        <begin position="1"/>
        <end position="19"/>
    </location>
</feature>
<dbReference type="GO" id="GO:0005230">
    <property type="term" value="F:extracellular ligand-gated monoatomic ion channel activity"/>
    <property type="evidence" value="ECO:0007669"/>
    <property type="project" value="InterPro"/>
</dbReference>
<evidence type="ECO:0000256" key="4">
    <source>
        <dbReference type="SAM" id="SignalP"/>
    </source>
</evidence>
<dbReference type="PRINTS" id="PR00252">
    <property type="entry name" value="NRIONCHANNEL"/>
</dbReference>
<organism evidence="6 7">
    <name type="scientific">Lucilia cuprina</name>
    <name type="common">Green bottle fly</name>
    <name type="synonym">Australian sheep blowfly</name>
    <dbReference type="NCBI Taxonomy" id="7375"/>
    <lineage>
        <taxon>Eukaryota</taxon>
        <taxon>Metazoa</taxon>
        <taxon>Ecdysozoa</taxon>
        <taxon>Arthropoda</taxon>
        <taxon>Hexapoda</taxon>
        <taxon>Insecta</taxon>
        <taxon>Pterygota</taxon>
        <taxon>Neoptera</taxon>
        <taxon>Endopterygota</taxon>
        <taxon>Diptera</taxon>
        <taxon>Brachycera</taxon>
        <taxon>Muscomorpha</taxon>
        <taxon>Oestroidea</taxon>
        <taxon>Calliphoridae</taxon>
        <taxon>Luciliinae</taxon>
        <taxon>Lucilia</taxon>
    </lineage>
</organism>
<feature type="transmembrane region" description="Helical" evidence="3">
    <location>
        <begin position="252"/>
        <end position="271"/>
    </location>
</feature>
<keyword evidence="3" id="KW-0812">Transmembrane</keyword>
<dbReference type="STRING" id="7375.A0A0L0CGB8"/>
<dbReference type="InterPro" id="IPR006201">
    <property type="entry name" value="Neur_channel"/>
</dbReference>
<dbReference type="Gene3D" id="2.70.170.10">
    <property type="entry name" value="Neurotransmitter-gated ion-channel ligand-binding domain"/>
    <property type="match status" value="1"/>
</dbReference>
<dbReference type="SUPFAM" id="SSF63712">
    <property type="entry name" value="Nicotinic receptor ligand binding domain-like"/>
    <property type="match status" value="1"/>
</dbReference>
<keyword evidence="3" id="KW-1133">Transmembrane helix</keyword>
<dbReference type="AlphaFoldDB" id="A0A0L0CGB8"/>
<dbReference type="Pfam" id="PF08583">
    <property type="entry name" value="Cmc1"/>
    <property type="match status" value="1"/>
</dbReference>
<dbReference type="FunFam" id="2.70.170.10:FF:000028">
    <property type="entry name" value="AcetylCholine Receptor"/>
    <property type="match status" value="1"/>
</dbReference>
<protein>
    <recommendedName>
        <fullName evidence="5">Neurotransmitter-gated ion-channel ligand-binding domain-containing protein</fullName>
    </recommendedName>
</protein>
<feature type="domain" description="Neurotransmitter-gated ion-channel ligand-binding" evidence="5">
    <location>
        <begin position="31"/>
        <end position="251"/>
    </location>
</feature>
<dbReference type="EMBL" id="JRES01000438">
    <property type="protein sequence ID" value="KNC31262.1"/>
    <property type="molecule type" value="Genomic_DNA"/>
</dbReference>
<dbReference type="InterPro" id="IPR036734">
    <property type="entry name" value="Neur_chan_lig-bd_sf"/>
</dbReference>
<comment type="caution">
    <text evidence="6">The sequence shown here is derived from an EMBL/GenBank/DDBJ whole genome shotgun (WGS) entry which is preliminary data.</text>
</comment>
<name>A0A0L0CGB8_LUCCU</name>
<keyword evidence="7" id="KW-1185">Reference proteome</keyword>
<dbReference type="Pfam" id="PF02931">
    <property type="entry name" value="Neur_chan_LBD"/>
    <property type="match status" value="1"/>
</dbReference>
<evidence type="ECO:0000256" key="3">
    <source>
        <dbReference type="SAM" id="Phobius"/>
    </source>
</evidence>
<keyword evidence="4" id="KW-0732">Signal</keyword>
<dbReference type="OrthoDB" id="410315at2759"/>
<dbReference type="InterPro" id="IPR013892">
    <property type="entry name" value="Cyt_c_biogenesis_Cmc1-like"/>
</dbReference>
<reference evidence="6 7" key="1">
    <citation type="journal article" date="2015" name="Nat. Commun.">
        <title>Lucilia cuprina genome unlocks parasitic fly biology to underpin future interventions.</title>
        <authorList>
            <person name="Anstead C.A."/>
            <person name="Korhonen P.K."/>
            <person name="Young N.D."/>
            <person name="Hall R.S."/>
            <person name="Jex A.R."/>
            <person name="Murali S.C."/>
            <person name="Hughes D.S."/>
            <person name="Lee S.F."/>
            <person name="Perry T."/>
            <person name="Stroehlein A.J."/>
            <person name="Ansell B.R."/>
            <person name="Breugelmans B."/>
            <person name="Hofmann A."/>
            <person name="Qu J."/>
            <person name="Dugan S."/>
            <person name="Lee S.L."/>
            <person name="Chao H."/>
            <person name="Dinh H."/>
            <person name="Han Y."/>
            <person name="Doddapaneni H.V."/>
            <person name="Worley K.C."/>
            <person name="Muzny D.M."/>
            <person name="Ioannidis P."/>
            <person name="Waterhouse R.M."/>
            <person name="Zdobnov E.M."/>
            <person name="James P.J."/>
            <person name="Bagnall N.H."/>
            <person name="Kotze A.C."/>
            <person name="Gibbs R.A."/>
            <person name="Richards S."/>
            <person name="Batterham P."/>
            <person name="Gasser R.B."/>
        </authorList>
    </citation>
    <scope>NUCLEOTIDE SEQUENCE [LARGE SCALE GENOMIC DNA]</scope>
    <source>
        <strain evidence="6 7">LS</strain>
        <tissue evidence="6">Full body</tissue>
    </source>
</reference>
<evidence type="ECO:0000259" key="5">
    <source>
        <dbReference type="Pfam" id="PF02931"/>
    </source>
</evidence>
<dbReference type="Proteomes" id="UP000037069">
    <property type="component" value="Unassembled WGS sequence"/>
</dbReference>
<keyword evidence="3" id="KW-0472">Membrane</keyword>
<gene>
    <name evidence="6" type="ORF">FF38_14363</name>
</gene>
<evidence type="ECO:0000313" key="6">
    <source>
        <dbReference type="EMBL" id="KNC31262.1"/>
    </source>
</evidence>
<dbReference type="GO" id="GO:0004888">
    <property type="term" value="F:transmembrane signaling receptor activity"/>
    <property type="evidence" value="ECO:0007669"/>
    <property type="project" value="InterPro"/>
</dbReference>
<dbReference type="CDD" id="cd18989">
    <property type="entry name" value="LGIC_ECD_cation"/>
    <property type="match status" value="1"/>
</dbReference>
<proteinExistence type="inferred from homology"/>
<dbReference type="InterPro" id="IPR006202">
    <property type="entry name" value="Neur_chan_lig-bd"/>
</dbReference>
<evidence type="ECO:0000313" key="7">
    <source>
        <dbReference type="Proteomes" id="UP000037069"/>
    </source>
</evidence>
<dbReference type="PROSITE" id="PS51808">
    <property type="entry name" value="CHCH"/>
    <property type="match status" value="1"/>
</dbReference>
<comment type="similarity">
    <text evidence="1">Belongs to the CMC family.</text>
</comment>
<evidence type="ECO:0000256" key="1">
    <source>
        <dbReference type="ARBA" id="ARBA00007347"/>
    </source>
</evidence>
<dbReference type="PANTHER" id="PTHR18945">
    <property type="entry name" value="NEUROTRANSMITTER GATED ION CHANNEL"/>
    <property type="match status" value="1"/>
</dbReference>
<feature type="transmembrane region" description="Helical" evidence="3">
    <location>
        <begin position="283"/>
        <end position="301"/>
    </location>
</feature>
<keyword evidence="2" id="KW-1015">Disulfide bond</keyword>
<dbReference type="GO" id="GO:0016020">
    <property type="term" value="C:membrane"/>
    <property type="evidence" value="ECO:0007669"/>
    <property type="project" value="InterPro"/>
</dbReference>
<dbReference type="OMA" id="YNNAPDK"/>
<sequence>MLWLILNLILISAFNFNAGEKIYATDDTRNALLKDILNNYQPSARPAHANETIMLFVNIEIQHFDYREKDGAFHLVGLLQVKPNIDLYIYLLKYFQKWRDPKLVWNPQSYGNMSHILISQRYIWVPDLEFYNNAPDKFIRMHRNGFVTVKNDGVVFWSDSIDVNVFCTADMKNWPHDKHECNIILGSWTFDGFEVDIMHLEPNSSMTFSSIDMKNMEYKITSFSGNHTSKYYSCCLQPYVTMDYDITFQRQSSYVVIFRMPALIIILFTLIGLRMEPNRKEKLWLNGLSLILISWQLIYFAKNIAHFHGTPYIDHSEANGQFEEVKLDDTSNLIDRNLSTNDWLRFAKMNVEAGAGINTFNPKNPHGKGDPNDLSLRKVEIEVLIPKIMRDRAKETHCSNEVKAFESCCKDQGILMVATCRKQNSALKECLANWYRNETFKEECKQIYLQERSEYRRTGIPKKHRVEKI</sequence>
<evidence type="ECO:0000256" key="2">
    <source>
        <dbReference type="ARBA" id="ARBA00023157"/>
    </source>
</evidence>